<accession>A0A0K0EUJ6</accession>
<dbReference type="AlphaFoldDB" id="A0A0K0EUJ6"/>
<evidence type="ECO:0000313" key="3">
    <source>
        <dbReference type="WBParaSite" id="SVE_0019000.1"/>
    </source>
</evidence>
<organism evidence="2 3">
    <name type="scientific">Strongyloides venezuelensis</name>
    <name type="common">Threadworm</name>
    <dbReference type="NCBI Taxonomy" id="75913"/>
    <lineage>
        <taxon>Eukaryota</taxon>
        <taxon>Metazoa</taxon>
        <taxon>Ecdysozoa</taxon>
        <taxon>Nematoda</taxon>
        <taxon>Chromadorea</taxon>
        <taxon>Rhabditida</taxon>
        <taxon>Tylenchina</taxon>
        <taxon>Panagrolaimomorpha</taxon>
        <taxon>Strongyloidoidea</taxon>
        <taxon>Strongyloididae</taxon>
        <taxon>Strongyloides</taxon>
    </lineage>
</organism>
<reference evidence="3" key="2">
    <citation type="submission" date="2015-08" db="UniProtKB">
        <authorList>
            <consortium name="WormBaseParasite"/>
        </authorList>
    </citation>
    <scope>IDENTIFICATION</scope>
</reference>
<dbReference type="WBParaSite" id="SVE_0019000.1">
    <property type="protein sequence ID" value="SVE_0019000.1"/>
    <property type="gene ID" value="SVE_0019000"/>
</dbReference>
<evidence type="ECO:0000256" key="1">
    <source>
        <dbReference type="SAM" id="SignalP"/>
    </source>
</evidence>
<evidence type="ECO:0000313" key="2">
    <source>
        <dbReference type="Proteomes" id="UP000035680"/>
    </source>
</evidence>
<name>A0A0K0EUJ6_STRVS</name>
<keyword evidence="1" id="KW-0732">Signal</keyword>
<reference evidence="2" key="1">
    <citation type="submission" date="2014-07" db="EMBL/GenBank/DDBJ databases">
        <authorList>
            <person name="Martin A.A"/>
            <person name="De Silva N."/>
        </authorList>
    </citation>
    <scope>NUCLEOTIDE SEQUENCE</scope>
</reference>
<protein>
    <submittedName>
        <fullName evidence="3">NTR domain-containing protein</fullName>
    </submittedName>
</protein>
<keyword evidence="2" id="KW-1185">Reference proteome</keyword>
<sequence>MRIASIFYLVAVLFSWLNPTTQWAQFTYVSRDRIGIRGQFNKSVAACQYTICKSIFSVMDIRNPGPDACNRIMKVYSGIGKYNNRYFRYLEVYSIVKTYYKHYQFIGDCACSDPECTHFQAFCVYTYWLGFKQIWNHPIRRHCLINGAWSFAKGKNLCRRTPNEALHRAKNLMELQSLYLMQEDLLEKWNMVQRQQIGLRN</sequence>
<proteinExistence type="predicted"/>
<feature type="signal peptide" evidence="1">
    <location>
        <begin position="1"/>
        <end position="23"/>
    </location>
</feature>
<dbReference type="Proteomes" id="UP000035680">
    <property type="component" value="Unassembled WGS sequence"/>
</dbReference>
<feature type="chain" id="PRO_5005328631" evidence="1">
    <location>
        <begin position="24"/>
        <end position="201"/>
    </location>
</feature>